<dbReference type="Proteomes" id="UP001217945">
    <property type="component" value="Unassembled WGS sequence"/>
</dbReference>
<dbReference type="SUPFAM" id="SSF53448">
    <property type="entry name" value="Nucleotide-diphospho-sugar transferases"/>
    <property type="match status" value="1"/>
</dbReference>
<comment type="caution">
    <text evidence="2">The sequence shown here is derived from an EMBL/GenBank/DDBJ whole genome shotgun (WGS) entry which is preliminary data.</text>
</comment>
<feature type="domain" description="Glycosyltransferase 2-like" evidence="1">
    <location>
        <begin position="3"/>
        <end position="99"/>
    </location>
</feature>
<sequence>MWLDTIFKQTYPYFEVLVINDGSTEYSLKRLKEHAAQDACLQVFDQAQQGPAAARNVGLDHATGDYITFIDADDYVKENYLERLVTECQAATAEIAISVTTIGTKSRPTCCIPIGQRRIIRL</sequence>
<dbReference type="InterPro" id="IPR001173">
    <property type="entry name" value="Glyco_trans_2-like"/>
</dbReference>
<organism evidence="2 3">
    <name type="scientific">Limosilactobacillus reuteri</name>
    <name type="common">Lactobacillus reuteri</name>
    <dbReference type="NCBI Taxonomy" id="1598"/>
    <lineage>
        <taxon>Bacteria</taxon>
        <taxon>Bacillati</taxon>
        <taxon>Bacillota</taxon>
        <taxon>Bacilli</taxon>
        <taxon>Lactobacillales</taxon>
        <taxon>Lactobacillaceae</taxon>
        <taxon>Limosilactobacillus</taxon>
    </lineage>
</organism>
<proteinExistence type="predicted"/>
<name>A0AAW6JH72_LIMRT</name>
<dbReference type="Pfam" id="PF00535">
    <property type="entry name" value="Glycos_transf_2"/>
    <property type="match status" value="1"/>
</dbReference>
<evidence type="ECO:0000313" key="3">
    <source>
        <dbReference type="Proteomes" id="UP001217945"/>
    </source>
</evidence>
<evidence type="ECO:0000259" key="1">
    <source>
        <dbReference type="Pfam" id="PF00535"/>
    </source>
</evidence>
<dbReference type="EMBL" id="JAQTKT010000001">
    <property type="protein sequence ID" value="MDD1381997.1"/>
    <property type="molecule type" value="Genomic_DNA"/>
</dbReference>
<dbReference type="Gene3D" id="3.90.550.10">
    <property type="entry name" value="Spore Coat Polysaccharide Biosynthesis Protein SpsA, Chain A"/>
    <property type="match status" value="1"/>
</dbReference>
<dbReference type="PANTHER" id="PTHR43685:SF2">
    <property type="entry name" value="GLYCOSYLTRANSFERASE 2-LIKE DOMAIN-CONTAINING PROTEIN"/>
    <property type="match status" value="1"/>
</dbReference>
<dbReference type="AlphaFoldDB" id="A0AAW6JH72"/>
<reference evidence="2" key="1">
    <citation type="submission" date="2023-02" db="EMBL/GenBank/DDBJ databases">
        <title>Complete genome sequence of Limosilactobacillus reuteri SRCM217616 isolated from Bos taurus feces.</title>
        <authorList>
            <person name="Yang H.-G."/>
            <person name="Kim J.-W."/>
            <person name="Ha G.-S."/>
            <person name="Yang H.-J."/>
            <person name="Jeong D.-Y."/>
        </authorList>
    </citation>
    <scope>NUCLEOTIDE SEQUENCE</scope>
    <source>
        <strain evidence="2">SRCM217616</strain>
    </source>
</reference>
<dbReference type="InterPro" id="IPR029044">
    <property type="entry name" value="Nucleotide-diphossugar_trans"/>
</dbReference>
<dbReference type="InterPro" id="IPR050834">
    <property type="entry name" value="Glycosyltransf_2"/>
</dbReference>
<dbReference type="CDD" id="cd00761">
    <property type="entry name" value="Glyco_tranf_GTA_type"/>
    <property type="match status" value="1"/>
</dbReference>
<evidence type="ECO:0000313" key="2">
    <source>
        <dbReference type="EMBL" id="MDD1381997.1"/>
    </source>
</evidence>
<accession>A0AAW6JH72</accession>
<dbReference type="PANTHER" id="PTHR43685">
    <property type="entry name" value="GLYCOSYLTRANSFERASE"/>
    <property type="match status" value="1"/>
</dbReference>
<dbReference type="RefSeq" id="WP_273774836.1">
    <property type="nucleotide sequence ID" value="NZ_JAQTKT010000001.1"/>
</dbReference>
<protein>
    <submittedName>
        <fullName evidence="2">Glycosyltransferase family A protein</fullName>
    </submittedName>
</protein>
<gene>
    <name evidence="2" type="ORF">PSQ53_03340</name>
</gene>